<evidence type="ECO:0000313" key="2">
    <source>
        <dbReference type="Proteomes" id="UP000765509"/>
    </source>
</evidence>
<gene>
    <name evidence="1" type="ORF">O181_056941</name>
</gene>
<dbReference type="EMBL" id="AVOT02025765">
    <property type="protein sequence ID" value="MBW0517226.1"/>
    <property type="molecule type" value="Genomic_DNA"/>
</dbReference>
<dbReference type="AlphaFoldDB" id="A0A9Q3HTG4"/>
<keyword evidence="2" id="KW-1185">Reference proteome</keyword>
<sequence>MVLYTILHPFSPVIQWCQHQKDHSTFHKSPKCHVIQRTHQGSSSGVIPQRPMTPSEIHWIFSLQVFPPREYHQFIPKFQFSINPAWQSHSFQYSLDSSRRVFQSYIMGKIIQCTSFPNLARYTLYQSVNTASTIQ</sequence>
<proteinExistence type="predicted"/>
<name>A0A9Q3HTG4_9BASI</name>
<comment type="caution">
    <text evidence="1">The sequence shown here is derived from an EMBL/GenBank/DDBJ whole genome shotgun (WGS) entry which is preliminary data.</text>
</comment>
<reference evidence="1" key="1">
    <citation type="submission" date="2021-03" db="EMBL/GenBank/DDBJ databases">
        <title>Draft genome sequence of rust myrtle Austropuccinia psidii MF-1, a brazilian biotype.</title>
        <authorList>
            <person name="Quecine M.C."/>
            <person name="Pachon D.M.R."/>
            <person name="Bonatelli M.L."/>
            <person name="Correr F.H."/>
            <person name="Franceschini L.M."/>
            <person name="Leite T.F."/>
            <person name="Margarido G.R.A."/>
            <person name="Almeida C.A."/>
            <person name="Ferrarezi J.A."/>
            <person name="Labate C.A."/>
        </authorList>
    </citation>
    <scope>NUCLEOTIDE SEQUENCE</scope>
    <source>
        <strain evidence="1">MF-1</strain>
    </source>
</reference>
<dbReference type="Proteomes" id="UP000765509">
    <property type="component" value="Unassembled WGS sequence"/>
</dbReference>
<accession>A0A9Q3HTG4</accession>
<protein>
    <submittedName>
        <fullName evidence="1">Uncharacterized protein</fullName>
    </submittedName>
</protein>
<organism evidence="1 2">
    <name type="scientific">Austropuccinia psidii MF-1</name>
    <dbReference type="NCBI Taxonomy" id="1389203"/>
    <lineage>
        <taxon>Eukaryota</taxon>
        <taxon>Fungi</taxon>
        <taxon>Dikarya</taxon>
        <taxon>Basidiomycota</taxon>
        <taxon>Pucciniomycotina</taxon>
        <taxon>Pucciniomycetes</taxon>
        <taxon>Pucciniales</taxon>
        <taxon>Sphaerophragmiaceae</taxon>
        <taxon>Austropuccinia</taxon>
    </lineage>
</organism>
<evidence type="ECO:0000313" key="1">
    <source>
        <dbReference type="EMBL" id="MBW0517226.1"/>
    </source>
</evidence>